<gene>
    <name evidence="3" type="ORF">THAOC_26027</name>
</gene>
<accession>K0RKV1</accession>
<proteinExistence type="predicted"/>
<sequence length="167" mass="17611">MLSPSPTSWEPGVLGLQTGDGFTPIVVASGTIGSCGNARARVPGAVPYIDPNTNMANHLTSMGTSLLFFLPCVSVGFGIRFRVVRRSADSSTHYIEWGKREAAKLVITLPETKMKRKETSPPDGENAHPNSSESGSAVSVANLASFYESKCSPLGAQERNGLASRAA</sequence>
<reference evidence="3 4" key="1">
    <citation type="journal article" date="2012" name="Genome Biol.">
        <title>Genome and low-iron response of an oceanic diatom adapted to chronic iron limitation.</title>
        <authorList>
            <person name="Lommer M."/>
            <person name="Specht M."/>
            <person name="Roy A.S."/>
            <person name="Kraemer L."/>
            <person name="Andreson R."/>
            <person name="Gutowska M.A."/>
            <person name="Wolf J."/>
            <person name="Bergner S.V."/>
            <person name="Schilhabel M.B."/>
            <person name="Klostermeier U.C."/>
            <person name="Beiko R.G."/>
            <person name="Rosenstiel P."/>
            <person name="Hippler M."/>
            <person name="Laroche J."/>
        </authorList>
    </citation>
    <scope>NUCLEOTIDE SEQUENCE [LARGE SCALE GENOMIC DNA]</scope>
    <source>
        <strain evidence="3 4">CCMP1005</strain>
    </source>
</reference>
<evidence type="ECO:0000256" key="2">
    <source>
        <dbReference type="SAM" id="Phobius"/>
    </source>
</evidence>
<comment type="caution">
    <text evidence="3">The sequence shown here is derived from an EMBL/GenBank/DDBJ whole genome shotgun (WGS) entry which is preliminary data.</text>
</comment>
<keyword evidence="2" id="KW-0812">Transmembrane</keyword>
<evidence type="ECO:0000256" key="1">
    <source>
        <dbReference type="SAM" id="MobiDB-lite"/>
    </source>
</evidence>
<feature type="transmembrane region" description="Helical" evidence="2">
    <location>
        <begin position="59"/>
        <end position="79"/>
    </location>
</feature>
<protein>
    <submittedName>
        <fullName evidence="3">Uncharacterized protein</fullName>
    </submittedName>
</protein>
<organism evidence="3 4">
    <name type="scientific">Thalassiosira oceanica</name>
    <name type="common">Marine diatom</name>
    <dbReference type="NCBI Taxonomy" id="159749"/>
    <lineage>
        <taxon>Eukaryota</taxon>
        <taxon>Sar</taxon>
        <taxon>Stramenopiles</taxon>
        <taxon>Ochrophyta</taxon>
        <taxon>Bacillariophyta</taxon>
        <taxon>Coscinodiscophyceae</taxon>
        <taxon>Thalassiosirophycidae</taxon>
        <taxon>Thalassiosirales</taxon>
        <taxon>Thalassiosiraceae</taxon>
        <taxon>Thalassiosira</taxon>
    </lineage>
</organism>
<dbReference type="EMBL" id="AGNL01035939">
    <property type="protein sequence ID" value="EJK54353.1"/>
    <property type="molecule type" value="Genomic_DNA"/>
</dbReference>
<evidence type="ECO:0000313" key="4">
    <source>
        <dbReference type="Proteomes" id="UP000266841"/>
    </source>
</evidence>
<keyword evidence="4" id="KW-1185">Reference proteome</keyword>
<feature type="region of interest" description="Disordered" evidence="1">
    <location>
        <begin position="111"/>
        <end position="136"/>
    </location>
</feature>
<dbReference type="AlphaFoldDB" id="K0RKV1"/>
<evidence type="ECO:0000313" key="3">
    <source>
        <dbReference type="EMBL" id="EJK54353.1"/>
    </source>
</evidence>
<keyword evidence="2" id="KW-1133">Transmembrane helix</keyword>
<dbReference type="Proteomes" id="UP000266841">
    <property type="component" value="Unassembled WGS sequence"/>
</dbReference>
<name>K0RKV1_THAOC</name>
<keyword evidence="2" id="KW-0472">Membrane</keyword>